<dbReference type="EMBL" id="JABXBU010002227">
    <property type="protein sequence ID" value="KAF8774482.1"/>
    <property type="molecule type" value="Genomic_DNA"/>
</dbReference>
<evidence type="ECO:0000313" key="2">
    <source>
        <dbReference type="Proteomes" id="UP000807504"/>
    </source>
</evidence>
<sequence>MLRETFGNEAPTEKTIYNWFAEFRRGRASVSDESREGRPKISSQSKEHRCCAQDECEIGHVTDKNAVAFSIGQCHSCLYPIRGERSIGGVIRNAFL</sequence>
<accession>A0A8T0EKI6</accession>
<protein>
    <recommendedName>
        <fullName evidence="3">Mos1 transposase HTH domain-containing protein</fullName>
    </recommendedName>
</protein>
<name>A0A8T0EKI6_ARGBR</name>
<organism evidence="1 2">
    <name type="scientific">Argiope bruennichi</name>
    <name type="common">Wasp spider</name>
    <name type="synonym">Aranea bruennichi</name>
    <dbReference type="NCBI Taxonomy" id="94029"/>
    <lineage>
        <taxon>Eukaryota</taxon>
        <taxon>Metazoa</taxon>
        <taxon>Ecdysozoa</taxon>
        <taxon>Arthropoda</taxon>
        <taxon>Chelicerata</taxon>
        <taxon>Arachnida</taxon>
        <taxon>Araneae</taxon>
        <taxon>Araneomorphae</taxon>
        <taxon>Entelegynae</taxon>
        <taxon>Araneoidea</taxon>
        <taxon>Araneidae</taxon>
        <taxon>Argiope</taxon>
    </lineage>
</organism>
<reference evidence="1" key="2">
    <citation type="submission" date="2020-06" db="EMBL/GenBank/DDBJ databases">
        <authorList>
            <person name="Sheffer M."/>
        </authorList>
    </citation>
    <scope>NUCLEOTIDE SEQUENCE</scope>
</reference>
<reference evidence="1" key="1">
    <citation type="journal article" date="2020" name="bioRxiv">
        <title>Chromosome-level reference genome of the European wasp spider Argiope bruennichi: a resource for studies on range expansion and evolutionary adaptation.</title>
        <authorList>
            <person name="Sheffer M.M."/>
            <person name="Hoppe A."/>
            <person name="Krehenwinkel H."/>
            <person name="Uhl G."/>
            <person name="Kuss A.W."/>
            <person name="Jensen L."/>
            <person name="Jensen C."/>
            <person name="Gillespie R.G."/>
            <person name="Hoff K.J."/>
            <person name="Prost S."/>
        </authorList>
    </citation>
    <scope>NUCLEOTIDE SEQUENCE</scope>
</reference>
<evidence type="ECO:0000313" key="1">
    <source>
        <dbReference type="EMBL" id="KAF8774482.1"/>
    </source>
</evidence>
<gene>
    <name evidence="1" type="ORF">HNY73_017028</name>
</gene>
<dbReference type="AlphaFoldDB" id="A0A8T0EKI6"/>
<comment type="caution">
    <text evidence="1">The sequence shown here is derived from an EMBL/GenBank/DDBJ whole genome shotgun (WGS) entry which is preliminary data.</text>
</comment>
<dbReference type="Gene3D" id="1.10.10.1450">
    <property type="match status" value="1"/>
</dbReference>
<dbReference type="Proteomes" id="UP000807504">
    <property type="component" value="Unassembled WGS sequence"/>
</dbReference>
<keyword evidence="2" id="KW-1185">Reference proteome</keyword>
<evidence type="ECO:0008006" key="3">
    <source>
        <dbReference type="Google" id="ProtNLM"/>
    </source>
</evidence>
<proteinExistence type="predicted"/>